<protein>
    <submittedName>
        <fullName evidence="1">Uncharacterized protein</fullName>
    </submittedName>
</protein>
<comment type="caution">
    <text evidence="1">The sequence shown here is derived from an EMBL/GenBank/DDBJ whole genome shotgun (WGS) entry which is preliminary data.</text>
</comment>
<gene>
    <name evidence="1" type="ORF">NW755_000865</name>
</gene>
<evidence type="ECO:0000313" key="1">
    <source>
        <dbReference type="EMBL" id="KAJ4198177.1"/>
    </source>
</evidence>
<dbReference type="AlphaFoldDB" id="A0A9W8RHA8"/>
<name>A0A9W8RHA8_9HYPO</name>
<reference evidence="1" key="1">
    <citation type="submission" date="2022-09" db="EMBL/GenBank/DDBJ databases">
        <title>Fusarium specimens isolated from Avocado Roots.</title>
        <authorList>
            <person name="Stajich J."/>
            <person name="Roper C."/>
            <person name="Heimlech-Rivalta G."/>
        </authorList>
    </citation>
    <scope>NUCLEOTIDE SEQUENCE</scope>
    <source>
        <strain evidence="1">A02</strain>
    </source>
</reference>
<organism evidence="1 2">
    <name type="scientific">Fusarium falciforme</name>
    <dbReference type="NCBI Taxonomy" id="195108"/>
    <lineage>
        <taxon>Eukaryota</taxon>
        <taxon>Fungi</taxon>
        <taxon>Dikarya</taxon>
        <taxon>Ascomycota</taxon>
        <taxon>Pezizomycotina</taxon>
        <taxon>Sordariomycetes</taxon>
        <taxon>Hypocreomycetidae</taxon>
        <taxon>Hypocreales</taxon>
        <taxon>Nectriaceae</taxon>
        <taxon>Fusarium</taxon>
        <taxon>Fusarium solani species complex</taxon>
    </lineage>
</organism>
<dbReference type="OrthoDB" id="5021294at2759"/>
<accession>A0A9W8RHA8</accession>
<evidence type="ECO:0000313" key="2">
    <source>
        <dbReference type="Proteomes" id="UP001152087"/>
    </source>
</evidence>
<sequence>MDLTDTTKDFHCVWGCVKNTIIGLPIKLTMWGEIFQEFLDAFYDPDNADPHSIVSRATLGCILLCNMTLVLRLSETLRSYETFGAATTLPSAGPVDFCCDLQGVCMSCDWA</sequence>
<keyword evidence="2" id="KW-1185">Reference proteome</keyword>
<dbReference type="EMBL" id="JAOQAV010000001">
    <property type="protein sequence ID" value="KAJ4198177.1"/>
    <property type="molecule type" value="Genomic_DNA"/>
</dbReference>
<proteinExistence type="predicted"/>
<dbReference type="Proteomes" id="UP001152087">
    <property type="component" value="Unassembled WGS sequence"/>
</dbReference>